<dbReference type="Pfam" id="PF04969">
    <property type="entry name" value="CS"/>
    <property type="match status" value="1"/>
</dbReference>
<feature type="region of interest" description="Disordered" evidence="2">
    <location>
        <begin position="169"/>
        <end position="206"/>
    </location>
</feature>
<comment type="similarity">
    <text evidence="1">Belongs to the p23/wos2 family.</text>
</comment>
<name>A0ABQ5SBG2_9CHLO</name>
<dbReference type="InterPro" id="IPR045250">
    <property type="entry name" value="p23-like"/>
</dbReference>
<feature type="compositionally biased region" description="Acidic residues" evidence="2">
    <location>
        <begin position="180"/>
        <end position="206"/>
    </location>
</feature>
<dbReference type="InterPro" id="IPR007052">
    <property type="entry name" value="CS_dom"/>
</dbReference>
<sequence length="206" mass="22816">LIPAKDRTNSPSQALILGKLRLHNSSTMPLVPTVLWAQRSDKLYLTIDVQDVKDQSCDLEDEKLTFKGKAGTEQNEYSLDLTFNAAVDSKSEDSKISITPRNIFIIIKKKESGHWPRLTKESGRHLTHIKCDWDKWVDEDEEDEKPEADFSGMDFSSFGGMGGMGGMGGLGGMDFSNFGGEDEGGAEAEEELEDSDNEELPDLVKP</sequence>
<dbReference type="Proteomes" id="UP001165090">
    <property type="component" value="Unassembled WGS sequence"/>
</dbReference>
<comment type="caution">
    <text evidence="4">The sequence shown here is derived from an EMBL/GenBank/DDBJ whole genome shotgun (WGS) entry which is preliminary data.</text>
</comment>
<dbReference type="PANTHER" id="PTHR22932:SF1">
    <property type="entry name" value="CO-CHAPERONE PROTEIN DAF-41"/>
    <property type="match status" value="1"/>
</dbReference>
<dbReference type="CDD" id="cd06465">
    <property type="entry name" value="p23_hB-ind1_like"/>
    <property type="match status" value="1"/>
</dbReference>
<evidence type="ECO:0000313" key="4">
    <source>
        <dbReference type="EMBL" id="GLI67201.1"/>
    </source>
</evidence>
<dbReference type="PANTHER" id="PTHR22932">
    <property type="entry name" value="TELOMERASE-BINDING PROTEIN P23 HSP90 CO-CHAPERONE"/>
    <property type="match status" value="1"/>
</dbReference>
<dbReference type="PROSITE" id="PS51203">
    <property type="entry name" value="CS"/>
    <property type="match status" value="1"/>
</dbReference>
<gene>
    <name evidence="4" type="ORF">VaNZ11_011124</name>
</gene>
<evidence type="ECO:0000313" key="5">
    <source>
        <dbReference type="Proteomes" id="UP001165090"/>
    </source>
</evidence>
<reference evidence="4 5" key="1">
    <citation type="journal article" date="2023" name="IScience">
        <title>Expanded male sex-determining region conserved during the evolution of homothallism in the green alga Volvox.</title>
        <authorList>
            <person name="Yamamoto K."/>
            <person name="Matsuzaki R."/>
            <person name="Mahakham W."/>
            <person name="Heman W."/>
            <person name="Sekimoto H."/>
            <person name="Kawachi M."/>
            <person name="Minakuchi Y."/>
            <person name="Toyoda A."/>
            <person name="Nozaki H."/>
        </authorList>
    </citation>
    <scope>NUCLEOTIDE SEQUENCE [LARGE SCALE GENOMIC DNA]</scope>
    <source>
        <strain evidence="4 5">NIES-4468</strain>
    </source>
</reference>
<feature type="domain" description="CS" evidence="3">
    <location>
        <begin position="29"/>
        <end position="119"/>
    </location>
</feature>
<accession>A0ABQ5SBG2</accession>
<dbReference type="InterPro" id="IPR008978">
    <property type="entry name" value="HSP20-like_chaperone"/>
</dbReference>
<dbReference type="Gene3D" id="2.60.40.790">
    <property type="match status" value="1"/>
</dbReference>
<organism evidence="4 5">
    <name type="scientific">Volvox africanus</name>
    <dbReference type="NCBI Taxonomy" id="51714"/>
    <lineage>
        <taxon>Eukaryota</taxon>
        <taxon>Viridiplantae</taxon>
        <taxon>Chlorophyta</taxon>
        <taxon>core chlorophytes</taxon>
        <taxon>Chlorophyceae</taxon>
        <taxon>CS clade</taxon>
        <taxon>Chlamydomonadales</taxon>
        <taxon>Volvocaceae</taxon>
        <taxon>Volvox</taxon>
    </lineage>
</organism>
<evidence type="ECO:0000259" key="3">
    <source>
        <dbReference type="PROSITE" id="PS51203"/>
    </source>
</evidence>
<evidence type="ECO:0000256" key="1">
    <source>
        <dbReference type="ARBA" id="ARBA00025733"/>
    </source>
</evidence>
<evidence type="ECO:0000256" key="2">
    <source>
        <dbReference type="SAM" id="MobiDB-lite"/>
    </source>
</evidence>
<proteinExistence type="inferred from homology"/>
<dbReference type="SUPFAM" id="SSF49764">
    <property type="entry name" value="HSP20-like chaperones"/>
    <property type="match status" value="1"/>
</dbReference>
<keyword evidence="5" id="KW-1185">Reference proteome</keyword>
<dbReference type="EMBL" id="BSDZ01000078">
    <property type="protein sequence ID" value="GLI67201.1"/>
    <property type="molecule type" value="Genomic_DNA"/>
</dbReference>
<protein>
    <recommendedName>
        <fullName evidence="3">CS domain-containing protein</fullName>
    </recommendedName>
</protein>
<feature type="non-terminal residue" evidence="4">
    <location>
        <position position="1"/>
    </location>
</feature>